<feature type="transmembrane region" description="Helical" evidence="6">
    <location>
        <begin position="62"/>
        <end position="79"/>
    </location>
</feature>
<dbReference type="Pfam" id="PF00482">
    <property type="entry name" value="T2SSF"/>
    <property type="match status" value="1"/>
</dbReference>
<keyword evidence="5 6" id="KW-0472">Membrane</keyword>
<dbReference type="AlphaFoldDB" id="A0A645JUC8"/>
<evidence type="ECO:0000256" key="2">
    <source>
        <dbReference type="ARBA" id="ARBA00022475"/>
    </source>
</evidence>
<keyword evidence="2" id="KW-1003">Cell membrane</keyword>
<protein>
    <recommendedName>
        <fullName evidence="7">Type II secretion system protein GspF domain-containing protein</fullName>
    </recommendedName>
</protein>
<keyword evidence="3 6" id="KW-0812">Transmembrane</keyword>
<evidence type="ECO:0000256" key="1">
    <source>
        <dbReference type="ARBA" id="ARBA00004651"/>
    </source>
</evidence>
<feature type="transmembrane region" description="Helical" evidence="6">
    <location>
        <begin position="91"/>
        <end position="110"/>
    </location>
</feature>
<feature type="domain" description="Type II secretion system protein GspF" evidence="7">
    <location>
        <begin position="11"/>
        <end position="76"/>
    </location>
</feature>
<name>A0A645JUC8_9ZZZZ</name>
<evidence type="ECO:0000256" key="6">
    <source>
        <dbReference type="SAM" id="Phobius"/>
    </source>
</evidence>
<evidence type="ECO:0000313" key="8">
    <source>
        <dbReference type="EMBL" id="MPN63494.1"/>
    </source>
</evidence>
<evidence type="ECO:0000256" key="4">
    <source>
        <dbReference type="ARBA" id="ARBA00022989"/>
    </source>
</evidence>
<evidence type="ECO:0000259" key="7">
    <source>
        <dbReference type="Pfam" id="PF00482"/>
    </source>
</evidence>
<dbReference type="InterPro" id="IPR018076">
    <property type="entry name" value="T2SS_GspF_dom"/>
</dbReference>
<gene>
    <name evidence="8" type="ORF">SDC9_211253</name>
</gene>
<reference evidence="8" key="1">
    <citation type="submission" date="2019-08" db="EMBL/GenBank/DDBJ databases">
        <authorList>
            <person name="Kucharzyk K."/>
            <person name="Murdoch R.W."/>
            <person name="Higgins S."/>
            <person name="Loffler F."/>
        </authorList>
    </citation>
    <scope>NUCLEOTIDE SEQUENCE</scope>
</reference>
<evidence type="ECO:0000256" key="3">
    <source>
        <dbReference type="ARBA" id="ARBA00022692"/>
    </source>
</evidence>
<dbReference type="EMBL" id="VSSQ01143003">
    <property type="protein sequence ID" value="MPN63494.1"/>
    <property type="molecule type" value="Genomic_DNA"/>
</dbReference>
<keyword evidence="4 6" id="KW-1133">Transmembrane helix</keyword>
<sequence length="119" mass="13477">MKDFAFRTCVEDITDFVDIYLTCRETGGDMVKVLTKASEIIMDKIAIEREIRTIAVQKQFEAKILTAIPFLIVLFLQLISPDYLSAMYEGLQGRILMTIALAGIGAAYFWSMKLTKIEV</sequence>
<proteinExistence type="predicted"/>
<evidence type="ECO:0000256" key="5">
    <source>
        <dbReference type="ARBA" id="ARBA00023136"/>
    </source>
</evidence>
<dbReference type="GO" id="GO:0005886">
    <property type="term" value="C:plasma membrane"/>
    <property type="evidence" value="ECO:0007669"/>
    <property type="project" value="UniProtKB-SubCell"/>
</dbReference>
<comment type="caution">
    <text evidence="8">The sequence shown here is derived from an EMBL/GenBank/DDBJ whole genome shotgun (WGS) entry which is preliminary data.</text>
</comment>
<accession>A0A645JUC8</accession>
<comment type="subcellular location">
    <subcellularLocation>
        <location evidence="1">Cell membrane</location>
        <topology evidence="1">Multi-pass membrane protein</topology>
    </subcellularLocation>
</comment>
<organism evidence="8">
    <name type="scientific">bioreactor metagenome</name>
    <dbReference type="NCBI Taxonomy" id="1076179"/>
    <lineage>
        <taxon>unclassified sequences</taxon>
        <taxon>metagenomes</taxon>
        <taxon>ecological metagenomes</taxon>
    </lineage>
</organism>